<dbReference type="CDD" id="cd01347">
    <property type="entry name" value="ligand_gated_channel"/>
    <property type="match status" value="1"/>
</dbReference>
<dbReference type="SUPFAM" id="SSF56935">
    <property type="entry name" value="Porins"/>
    <property type="match status" value="1"/>
</dbReference>
<dbReference type="Pfam" id="PF07660">
    <property type="entry name" value="STN"/>
    <property type="match status" value="1"/>
</dbReference>
<keyword evidence="10 11" id="KW-0998">Cell outer membrane</keyword>
<keyword evidence="16" id="KW-1185">Reference proteome</keyword>
<evidence type="ECO:0000256" key="11">
    <source>
        <dbReference type="PROSITE-ProRule" id="PRU01360"/>
    </source>
</evidence>
<keyword evidence="4" id="KW-0410">Iron transport</keyword>
<reference evidence="15 16" key="1">
    <citation type="submission" date="2019-06" db="EMBL/GenBank/DDBJ databases">
        <title>Whole genome sequence for Cellvibrionaceae sp. R142.</title>
        <authorList>
            <person name="Wang G."/>
        </authorList>
    </citation>
    <scope>NUCLEOTIDE SEQUENCE [LARGE SCALE GENOMIC DNA]</scope>
    <source>
        <strain evidence="15 16">R142</strain>
    </source>
</reference>
<dbReference type="InterPro" id="IPR036942">
    <property type="entry name" value="Beta-barrel_TonB_sf"/>
</dbReference>
<dbReference type="GO" id="GO:0006826">
    <property type="term" value="P:iron ion transport"/>
    <property type="evidence" value="ECO:0007669"/>
    <property type="project" value="UniProtKB-KW"/>
</dbReference>
<keyword evidence="5 11" id="KW-0812">Transmembrane</keyword>
<keyword evidence="7" id="KW-0406">Ion transport</keyword>
<dbReference type="EMBL" id="VHSG01000032">
    <property type="protein sequence ID" value="TQV68024.1"/>
    <property type="molecule type" value="Genomic_DNA"/>
</dbReference>
<keyword evidence="13" id="KW-0732">Signal</keyword>
<dbReference type="Pfam" id="PF07715">
    <property type="entry name" value="Plug"/>
    <property type="match status" value="1"/>
</dbReference>
<dbReference type="InterPro" id="IPR000531">
    <property type="entry name" value="Beta-barrel_TonB"/>
</dbReference>
<evidence type="ECO:0000256" key="10">
    <source>
        <dbReference type="ARBA" id="ARBA00023237"/>
    </source>
</evidence>
<dbReference type="InterPro" id="IPR012910">
    <property type="entry name" value="Plug_dom"/>
</dbReference>
<evidence type="ECO:0000313" key="15">
    <source>
        <dbReference type="EMBL" id="TQV68024.1"/>
    </source>
</evidence>
<dbReference type="AlphaFoldDB" id="A0A545SSS7"/>
<comment type="subcellular location">
    <subcellularLocation>
        <location evidence="1 11">Cell outer membrane</location>
        <topology evidence="1 11">Multi-pass membrane protein</topology>
    </subcellularLocation>
</comment>
<dbReference type="Proteomes" id="UP000319732">
    <property type="component" value="Unassembled WGS sequence"/>
</dbReference>
<evidence type="ECO:0000256" key="4">
    <source>
        <dbReference type="ARBA" id="ARBA00022496"/>
    </source>
</evidence>
<comment type="similarity">
    <text evidence="11 12">Belongs to the TonB-dependent receptor family.</text>
</comment>
<keyword evidence="6" id="KW-0408">Iron</keyword>
<keyword evidence="9 11" id="KW-0472">Membrane</keyword>
<evidence type="ECO:0000256" key="7">
    <source>
        <dbReference type="ARBA" id="ARBA00023065"/>
    </source>
</evidence>
<organism evidence="15 16">
    <name type="scientific">Exilibacterium tricleocarpae</name>
    <dbReference type="NCBI Taxonomy" id="2591008"/>
    <lineage>
        <taxon>Bacteria</taxon>
        <taxon>Pseudomonadati</taxon>
        <taxon>Pseudomonadota</taxon>
        <taxon>Gammaproteobacteria</taxon>
        <taxon>Cellvibrionales</taxon>
        <taxon>Cellvibrionaceae</taxon>
        <taxon>Exilibacterium</taxon>
    </lineage>
</organism>
<keyword evidence="2 11" id="KW-0813">Transport</keyword>
<evidence type="ECO:0000256" key="8">
    <source>
        <dbReference type="ARBA" id="ARBA00023077"/>
    </source>
</evidence>
<dbReference type="PROSITE" id="PS52016">
    <property type="entry name" value="TONB_DEPENDENT_REC_3"/>
    <property type="match status" value="1"/>
</dbReference>
<evidence type="ECO:0000256" key="9">
    <source>
        <dbReference type="ARBA" id="ARBA00023136"/>
    </source>
</evidence>
<evidence type="ECO:0000256" key="12">
    <source>
        <dbReference type="RuleBase" id="RU003357"/>
    </source>
</evidence>
<feature type="signal peptide" evidence="13">
    <location>
        <begin position="1"/>
        <end position="28"/>
    </location>
</feature>
<dbReference type="RefSeq" id="WP_142929618.1">
    <property type="nucleotide sequence ID" value="NZ_ML660108.1"/>
</dbReference>
<evidence type="ECO:0000256" key="2">
    <source>
        <dbReference type="ARBA" id="ARBA00022448"/>
    </source>
</evidence>
<dbReference type="OrthoDB" id="127311at2"/>
<sequence length="840" mass="92097">MKTRSSGNPMKIAALALAVSAASSGAWAEGERQYFDIQTDKVGEALKAFAVQSDSEILFAAAVVSNKKTAGLTGEYTEEEALEKILEGTGLEANRTKENVFLVQANPIKKKPLINSNQTSTSPTEIKSSFVEKSKVLEEITVTASKRGAQDLQSLDSSISVLTKEDIENKSLVGMQDYLPTVPGVSLLDLGAGSNILVIRGLATSFAQQPTSSIYLGEIPLGNPTSQVGSDIKLVDIERVEVLRGPQGTLYGSGALSGAVRNIPVAPSLEKIEGNLKAGLSRTDGSGDSNYRTEAAFNLPLIENELALRLVGYHFENAGYVDMVTDQTVEDASARFGAPVDTRGKNLGDSTYTGGRASLLWQPSDKLEMTFIAGTQKVDEDDRVGTINPRLDGYVATRLVGPSNFTEDKQSYINLTVKYDLGWASLTSSSSKSEEEANRGHNRSRDLSTPWPLFGTIEDESDWFVQEIRLASQFSGDLQFVGGLFYEDFQYDRDARLRWTSDPALIPGFLGEPDNVQTVIGSRDFEQQAVFGEVYYNLSEQWQLTLGGRWFDYDRRDVETSSGGLASSPFDVDAGEQDTIYKASLAFTPNEDSLIYAQYSEGFRLGKGQTIPSANICDVNGDGLLDNTDTPLDPGAIMADNTKNFELGTKLTLLDSRVNINATIYRIDWQDLPIRIRSTTELCGRGTSVEVNGGEARSQGLEFETTYFASQDLLLNLSASYTDTELLDDTIGAKGERLLYTPRTNANLGVQYNFELSEYASFLRTDLGYVGDYKTDLAGRRENSGDYVKLALRAGISLKQFDIEVYGTNLTNEDEVVTNFDRWGFRVPPRIVGMDIRYHF</sequence>
<evidence type="ECO:0000256" key="1">
    <source>
        <dbReference type="ARBA" id="ARBA00004571"/>
    </source>
</evidence>
<keyword evidence="15" id="KW-0675">Receptor</keyword>
<dbReference type="Gene3D" id="2.40.170.20">
    <property type="entry name" value="TonB-dependent receptor, beta-barrel domain"/>
    <property type="match status" value="1"/>
</dbReference>
<dbReference type="PANTHER" id="PTHR32552">
    <property type="entry name" value="FERRICHROME IRON RECEPTOR-RELATED"/>
    <property type="match status" value="1"/>
</dbReference>
<dbReference type="SMART" id="SM00965">
    <property type="entry name" value="STN"/>
    <property type="match status" value="1"/>
</dbReference>
<feature type="domain" description="Secretin/TonB short N-terminal" evidence="14">
    <location>
        <begin position="55"/>
        <end position="106"/>
    </location>
</feature>
<dbReference type="InterPro" id="IPR039426">
    <property type="entry name" value="TonB-dep_rcpt-like"/>
</dbReference>
<feature type="chain" id="PRO_5022180368" evidence="13">
    <location>
        <begin position="29"/>
        <end position="840"/>
    </location>
</feature>
<keyword evidence="8 12" id="KW-0798">TonB box</keyword>
<accession>A0A545SSS7</accession>
<evidence type="ECO:0000256" key="3">
    <source>
        <dbReference type="ARBA" id="ARBA00022452"/>
    </source>
</evidence>
<evidence type="ECO:0000256" key="5">
    <source>
        <dbReference type="ARBA" id="ARBA00022692"/>
    </source>
</evidence>
<dbReference type="Pfam" id="PF00593">
    <property type="entry name" value="TonB_dep_Rec_b-barrel"/>
    <property type="match status" value="1"/>
</dbReference>
<evidence type="ECO:0000259" key="14">
    <source>
        <dbReference type="SMART" id="SM00965"/>
    </source>
</evidence>
<dbReference type="GO" id="GO:0009279">
    <property type="term" value="C:cell outer membrane"/>
    <property type="evidence" value="ECO:0007669"/>
    <property type="project" value="UniProtKB-SubCell"/>
</dbReference>
<proteinExistence type="inferred from homology"/>
<name>A0A545SSS7_9GAMM</name>
<dbReference type="PANTHER" id="PTHR32552:SF81">
    <property type="entry name" value="TONB-DEPENDENT OUTER MEMBRANE RECEPTOR"/>
    <property type="match status" value="1"/>
</dbReference>
<dbReference type="InterPro" id="IPR011662">
    <property type="entry name" value="Secretin/TonB_short_N"/>
</dbReference>
<evidence type="ECO:0000313" key="16">
    <source>
        <dbReference type="Proteomes" id="UP000319732"/>
    </source>
</evidence>
<comment type="caution">
    <text evidence="15">The sequence shown here is derived from an EMBL/GenBank/DDBJ whole genome shotgun (WGS) entry which is preliminary data.</text>
</comment>
<protein>
    <submittedName>
        <fullName evidence="15">TonB-dependent receptor</fullName>
    </submittedName>
</protein>
<dbReference type="Gene3D" id="3.55.50.30">
    <property type="match status" value="1"/>
</dbReference>
<evidence type="ECO:0000256" key="13">
    <source>
        <dbReference type="SAM" id="SignalP"/>
    </source>
</evidence>
<keyword evidence="3 11" id="KW-1134">Transmembrane beta strand</keyword>
<evidence type="ECO:0000256" key="6">
    <source>
        <dbReference type="ARBA" id="ARBA00023004"/>
    </source>
</evidence>
<gene>
    <name evidence="15" type="ORF">FKG94_24640</name>
</gene>